<dbReference type="AlphaFoldDB" id="A0A7C2M859"/>
<gene>
    <name evidence="3" type="ORF">ENO10_00390</name>
</gene>
<comment type="caution">
    <text evidence="3">The sequence shown here is derived from an EMBL/GenBank/DDBJ whole genome shotgun (WGS) entry which is preliminary data.</text>
</comment>
<dbReference type="GO" id="GO:0004252">
    <property type="term" value="F:serine-type endopeptidase activity"/>
    <property type="evidence" value="ECO:0007669"/>
    <property type="project" value="TreeGrafter"/>
</dbReference>
<dbReference type="PANTHER" id="PTHR42776">
    <property type="entry name" value="SERINE PEPTIDASE S9 FAMILY MEMBER"/>
    <property type="match status" value="1"/>
</dbReference>
<dbReference type="InterPro" id="IPR029058">
    <property type="entry name" value="AB_hydrolase_fold"/>
</dbReference>
<dbReference type="PANTHER" id="PTHR42776:SF28">
    <property type="entry name" value="GLUTAMYL ENDOPEPTIDASE, CHLOROPLASTIC-RELATED"/>
    <property type="match status" value="1"/>
</dbReference>
<dbReference type="EMBL" id="DSEE01000028">
    <property type="protein sequence ID" value="HER39660.1"/>
    <property type="molecule type" value="Genomic_DNA"/>
</dbReference>
<evidence type="ECO:0000259" key="2">
    <source>
        <dbReference type="Pfam" id="PF00326"/>
    </source>
</evidence>
<keyword evidence="1" id="KW-0378">Hydrolase</keyword>
<reference evidence="3" key="1">
    <citation type="journal article" date="2020" name="mSystems">
        <title>Genome- and Community-Level Interaction Insights into Carbon Utilization and Element Cycling Functions of Hydrothermarchaeota in Hydrothermal Sediment.</title>
        <authorList>
            <person name="Zhou Z."/>
            <person name="Liu Y."/>
            <person name="Xu W."/>
            <person name="Pan J."/>
            <person name="Luo Z.H."/>
            <person name="Li M."/>
        </authorList>
    </citation>
    <scope>NUCLEOTIDE SEQUENCE [LARGE SCALE GENOMIC DNA]</scope>
    <source>
        <strain evidence="3">SpSt-1235</strain>
    </source>
</reference>
<dbReference type="InterPro" id="IPR001375">
    <property type="entry name" value="Peptidase_S9_cat"/>
</dbReference>
<name>A0A7C2M859_9FLAO</name>
<dbReference type="Proteomes" id="UP000885753">
    <property type="component" value="Unassembled WGS sequence"/>
</dbReference>
<dbReference type="GO" id="GO:0006508">
    <property type="term" value="P:proteolysis"/>
    <property type="evidence" value="ECO:0007669"/>
    <property type="project" value="InterPro"/>
</dbReference>
<sequence>PFGFQSEERNYWESPEVYYNMSPFMHADKMKTPLLLIHGEADNNSGTYPMQSERYFNALKGLGATARLVMLPKESHGYSAKESVLHVLWEQDQWLEKYVKNKEKQQAQPEQQTLEVQN</sequence>
<proteinExistence type="predicted"/>
<evidence type="ECO:0000313" key="3">
    <source>
        <dbReference type="EMBL" id="HER39660.1"/>
    </source>
</evidence>
<protein>
    <submittedName>
        <fullName evidence="3">S9 family peptidase</fullName>
    </submittedName>
</protein>
<dbReference type="SUPFAM" id="SSF53474">
    <property type="entry name" value="alpha/beta-Hydrolases"/>
    <property type="match status" value="1"/>
</dbReference>
<dbReference type="Pfam" id="PF00326">
    <property type="entry name" value="Peptidase_S9"/>
    <property type="match status" value="1"/>
</dbReference>
<feature type="domain" description="Peptidase S9 prolyl oligopeptidase catalytic" evidence="2">
    <location>
        <begin position="7"/>
        <end position="101"/>
    </location>
</feature>
<accession>A0A7C2M859</accession>
<evidence type="ECO:0000256" key="1">
    <source>
        <dbReference type="ARBA" id="ARBA00022801"/>
    </source>
</evidence>
<feature type="non-terminal residue" evidence="3">
    <location>
        <position position="1"/>
    </location>
</feature>
<organism evidence="3">
    <name type="scientific">Salinimicrobium catena</name>
    <dbReference type="NCBI Taxonomy" id="390640"/>
    <lineage>
        <taxon>Bacteria</taxon>
        <taxon>Pseudomonadati</taxon>
        <taxon>Bacteroidota</taxon>
        <taxon>Flavobacteriia</taxon>
        <taxon>Flavobacteriales</taxon>
        <taxon>Flavobacteriaceae</taxon>
        <taxon>Salinimicrobium</taxon>
    </lineage>
</organism>
<dbReference type="Gene3D" id="3.40.50.1820">
    <property type="entry name" value="alpha/beta hydrolase"/>
    <property type="match status" value="1"/>
</dbReference>